<feature type="non-terminal residue" evidence="8">
    <location>
        <position position="273"/>
    </location>
</feature>
<feature type="transmembrane region" description="Helical" evidence="6">
    <location>
        <begin position="147"/>
        <end position="167"/>
    </location>
</feature>
<proteinExistence type="predicted"/>
<evidence type="ECO:0000313" key="8">
    <source>
        <dbReference type="EMBL" id="GFR44816.1"/>
    </source>
</evidence>
<dbReference type="EMBL" id="BMAR01000008">
    <property type="protein sequence ID" value="GFR44816.1"/>
    <property type="molecule type" value="Genomic_DNA"/>
</dbReference>
<accession>A0AAD3DMX4</accession>
<feature type="compositionally biased region" description="Gly residues" evidence="5">
    <location>
        <begin position="1"/>
        <end position="16"/>
    </location>
</feature>
<evidence type="ECO:0000256" key="4">
    <source>
        <dbReference type="ARBA" id="ARBA00023136"/>
    </source>
</evidence>
<feature type="region of interest" description="Disordered" evidence="5">
    <location>
        <begin position="1"/>
        <end position="20"/>
    </location>
</feature>
<gene>
    <name evidence="8" type="ORF">Agub_g6153</name>
</gene>
<feature type="transmembrane region" description="Helical" evidence="6">
    <location>
        <begin position="187"/>
        <end position="206"/>
    </location>
</feature>
<evidence type="ECO:0000256" key="5">
    <source>
        <dbReference type="SAM" id="MobiDB-lite"/>
    </source>
</evidence>
<evidence type="ECO:0000256" key="6">
    <source>
        <dbReference type="SAM" id="Phobius"/>
    </source>
</evidence>
<dbReference type="PANTHER" id="PTHR46140">
    <property type="entry name" value="VACUOLAR TRANSPORTER CHAPERONE 1-RELATED"/>
    <property type="match status" value="1"/>
</dbReference>
<dbReference type="Pfam" id="PF02656">
    <property type="entry name" value="DUF202"/>
    <property type="match status" value="1"/>
</dbReference>
<evidence type="ECO:0000313" key="9">
    <source>
        <dbReference type="Proteomes" id="UP001054857"/>
    </source>
</evidence>
<keyword evidence="4 6" id="KW-0472">Membrane</keyword>
<evidence type="ECO:0000259" key="7">
    <source>
        <dbReference type="Pfam" id="PF02656"/>
    </source>
</evidence>
<sequence>GRRGGGDSGGGGGGTVGRRLSNAAATAADLLSRTFSFHKDRGSLGSRREASSASSSSALTFPPTTTPSAAAAAGAGPVDDSSPVLPLLHTLQRSVSSRQRLGGPAAAQAGWQAKLLQRQALQGRAYQPQLMFVDPTQFLRNERIFLLWLRTAITVGGIATGMLGFAASAPTDPYQRPTIHISEITSFVLLGVAVAMAAYGLGAFVWRSTRFYELHPTRFDDTTGALAMTAAVTLALFSLLVVNMADLMEVLGGEGTGGGEGGRGGAHAGGYGI</sequence>
<evidence type="ECO:0000256" key="1">
    <source>
        <dbReference type="ARBA" id="ARBA00004127"/>
    </source>
</evidence>
<feature type="domain" description="DUF202" evidence="7">
    <location>
        <begin position="139"/>
        <end position="209"/>
    </location>
</feature>
<evidence type="ECO:0000256" key="3">
    <source>
        <dbReference type="ARBA" id="ARBA00022989"/>
    </source>
</evidence>
<feature type="region of interest" description="Disordered" evidence="5">
    <location>
        <begin position="38"/>
        <end position="77"/>
    </location>
</feature>
<dbReference type="InterPro" id="IPR051572">
    <property type="entry name" value="VTC_Complex_Subunit"/>
</dbReference>
<keyword evidence="2 6" id="KW-0812">Transmembrane</keyword>
<dbReference type="Proteomes" id="UP001054857">
    <property type="component" value="Unassembled WGS sequence"/>
</dbReference>
<dbReference type="InterPro" id="IPR003807">
    <property type="entry name" value="DUF202"/>
</dbReference>
<keyword evidence="9" id="KW-1185">Reference proteome</keyword>
<protein>
    <recommendedName>
        <fullName evidence="7">DUF202 domain-containing protein</fullName>
    </recommendedName>
</protein>
<evidence type="ECO:0000256" key="2">
    <source>
        <dbReference type="ARBA" id="ARBA00022692"/>
    </source>
</evidence>
<organism evidence="8 9">
    <name type="scientific">Astrephomene gubernaculifera</name>
    <dbReference type="NCBI Taxonomy" id="47775"/>
    <lineage>
        <taxon>Eukaryota</taxon>
        <taxon>Viridiplantae</taxon>
        <taxon>Chlorophyta</taxon>
        <taxon>core chlorophytes</taxon>
        <taxon>Chlorophyceae</taxon>
        <taxon>CS clade</taxon>
        <taxon>Chlamydomonadales</taxon>
        <taxon>Astrephomenaceae</taxon>
        <taxon>Astrephomene</taxon>
    </lineage>
</organism>
<feature type="transmembrane region" description="Helical" evidence="6">
    <location>
        <begin position="226"/>
        <end position="245"/>
    </location>
</feature>
<reference evidence="8 9" key="1">
    <citation type="journal article" date="2021" name="Sci. Rep.">
        <title>Genome sequencing of the multicellular alga Astrephomene provides insights into convergent evolution of germ-soma differentiation.</title>
        <authorList>
            <person name="Yamashita S."/>
            <person name="Yamamoto K."/>
            <person name="Matsuzaki R."/>
            <person name="Suzuki S."/>
            <person name="Yamaguchi H."/>
            <person name="Hirooka S."/>
            <person name="Minakuchi Y."/>
            <person name="Miyagishima S."/>
            <person name="Kawachi M."/>
            <person name="Toyoda A."/>
            <person name="Nozaki H."/>
        </authorList>
    </citation>
    <scope>NUCLEOTIDE SEQUENCE [LARGE SCALE GENOMIC DNA]</scope>
    <source>
        <strain evidence="8 9">NIES-4017</strain>
    </source>
</reference>
<dbReference type="PANTHER" id="PTHR46140:SF1">
    <property type="entry name" value="VACUOLAR TRANSPORTER CHAPERONE COMPLEX SUBUNIT 4-RELATED"/>
    <property type="match status" value="1"/>
</dbReference>
<dbReference type="GO" id="GO:0012505">
    <property type="term" value="C:endomembrane system"/>
    <property type="evidence" value="ECO:0007669"/>
    <property type="project" value="UniProtKB-SubCell"/>
</dbReference>
<feature type="compositionally biased region" description="Basic and acidic residues" evidence="5">
    <location>
        <begin position="38"/>
        <end position="50"/>
    </location>
</feature>
<name>A0AAD3DMX4_9CHLO</name>
<keyword evidence="3 6" id="KW-1133">Transmembrane helix</keyword>
<comment type="subcellular location">
    <subcellularLocation>
        <location evidence="1">Endomembrane system</location>
        <topology evidence="1">Multi-pass membrane protein</topology>
    </subcellularLocation>
</comment>
<comment type="caution">
    <text evidence="8">The sequence shown here is derived from an EMBL/GenBank/DDBJ whole genome shotgun (WGS) entry which is preliminary data.</text>
</comment>
<feature type="compositionally biased region" description="Low complexity" evidence="5">
    <location>
        <begin position="51"/>
        <end position="77"/>
    </location>
</feature>
<dbReference type="AlphaFoldDB" id="A0AAD3DMX4"/>